<dbReference type="Proteomes" id="UP000254437">
    <property type="component" value="Unassembled WGS sequence"/>
</dbReference>
<organism evidence="2 3">
    <name type="scientific">Moraxella lacunata</name>
    <dbReference type="NCBI Taxonomy" id="477"/>
    <lineage>
        <taxon>Bacteria</taxon>
        <taxon>Pseudomonadati</taxon>
        <taxon>Pseudomonadota</taxon>
        <taxon>Gammaproteobacteria</taxon>
        <taxon>Moraxellales</taxon>
        <taxon>Moraxellaceae</taxon>
        <taxon>Moraxella</taxon>
    </lineage>
</organism>
<reference evidence="2 3" key="1">
    <citation type="submission" date="2018-06" db="EMBL/GenBank/DDBJ databases">
        <authorList>
            <consortium name="Pathogen Informatics"/>
            <person name="Doyle S."/>
        </authorList>
    </citation>
    <scope>NUCLEOTIDE SEQUENCE [LARGE SCALE GENOMIC DNA]</scope>
    <source>
        <strain evidence="2 3">NCTC10359</strain>
    </source>
</reference>
<protein>
    <recommendedName>
        <fullName evidence="4">CAAX amino terminal protease self- immunity</fullName>
    </recommendedName>
</protein>
<feature type="transmembrane region" description="Helical" evidence="1">
    <location>
        <begin position="134"/>
        <end position="160"/>
    </location>
</feature>
<dbReference type="EMBL" id="UGQU01000002">
    <property type="protein sequence ID" value="STZ63112.1"/>
    <property type="molecule type" value="Genomic_DNA"/>
</dbReference>
<evidence type="ECO:0000313" key="3">
    <source>
        <dbReference type="Proteomes" id="UP000254437"/>
    </source>
</evidence>
<feature type="transmembrane region" description="Helical" evidence="1">
    <location>
        <begin position="54"/>
        <end position="73"/>
    </location>
</feature>
<dbReference type="AlphaFoldDB" id="A0A378TTC6"/>
<name>A0A378TTC6_MORLA</name>
<accession>A0A378TTC6</accession>
<proteinExistence type="predicted"/>
<dbReference type="RefSeq" id="WP_147279697.1">
    <property type="nucleotide sequence ID" value="NZ_UGQU01000002.1"/>
</dbReference>
<evidence type="ECO:0000256" key="1">
    <source>
        <dbReference type="SAM" id="Phobius"/>
    </source>
</evidence>
<evidence type="ECO:0000313" key="2">
    <source>
        <dbReference type="EMBL" id="STZ63112.1"/>
    </source>
</evidence>
<evidence type="ECO:0008006" key="4">
    <source>
        <dbReference type="Google" id="ProtNLM"/>
    </source>
</evidence>
<sequence>MKNKLKSLHLFDVVILAIIFFGFAIYSSNMQFFELISHEQVAPETLEFNSSSNWSGILSEIVALLVAFGYLTYRKFDFKQLNFSVNRWTLPKMVLYILIAGTVASAYEALQYMALPQLYPPAEAQYGTSEHFSMWSVSFILFALLNGFYEEVFFIGLAALTTKNICPLPLCLLCLCDLPFIPIKDWQEH</sequence>
<keyword evidence="1" id="KW-0472">Membrane</keyword>
<feature type="transmembrane region" description="Helical" evidence="1">
    <location>
        <begin position="7"/>
        <end position="26"/>
    </location>
</feature>
<gene>
    <name evidence="2" type="ORF">NCTC10359_01527</name>
</gene>
<keyword evidence="1" id="KW-0812">Transmembrane</keyword>
<feature type="transmembrane region" description="Helical" evidence="1">
    <location>
        <begin position="94"/>
        <end position="114"/>
    </location>
</feature>
<keyword evidence="1" id="KW-1133">Transmembrane helix</keyword>